<evidence type="ECO:0000256" key="6">
    <source>
        <dbReference type="ARBA" id="ARBA00023136"/>
    </source>
</evidence>
<feature type="transmembrane region" description="Helical" evidence="8">
    <location>
        <begin position="168"/>
        <end position="187"/>
    </location>
</feature>
<dbReference type="InterPro" id="IPR020846">
    <property type="entry name" value="MFS_dom"/>
</dbReference>
<dbReference type="EMBL" id="JBIAZU010000011">
    <property type="protein sequence ID" value="MFF5297492.1"/>
    <property type="molecule type" value="Genomic_DNA"/>
</dbReference>
<gene>
    <name evidence="10" type="ORF">ACFY35_49365</name>
</gene>
<feature type="transmembrane region" description="Helical" evidence="8">
    <location>
        <begin position="103"/>
        <end position="125"/>
    </location>
</feature>
<name>A0ABW6WW43_9ACTN</name>
<keyword evidence="3" id="KW-1003">Cell membrane</keyword>
<reference evidence="10 11" key="1">
    <citation type="submission" date="2024-10" db="EMBL/GenBank/DDBJ databases">
        <title>The Natural Products Discovery Center: Release of the First 8490 Sequenced Strains for Exploring Actinobacteria Biosynthetic Diversity.</title>
        <authorList>
            <person name="Kalkreuter E."/>
            <person name="Kautsar S.A."/>
            <person name="Yang D."/>
            <person name="Bader C.D."/>
            <person name="Teijaro C.N."/>
            <person name="Fluegel L."/>
            <person name="Davis C.M."/>
            <person name="Simpson J.R."/>
            <person name="Lauterbach L."/>
            <person name="Steele A.D."/>
            <person name="Gui C."/>
            <person name="Meng S."/>
            <person name="Li G."/>
            <person name="Viehrig K."/>
            <person name="Ye F."/>
            <person name="Su P."/>
            <person name="Kiefer A.F."/>
            <person name="Nichols A."/>
            <person name="Cepeda A.J."/>
            <person name="Yan W."/>
            <person name="Fan B."/>
            <person name="Jiang Y."/>
            <person name="Adhikari A."/>
            <person name="Zheng C.-J."/>
            <person name="Schuster L."/>
            <person name="Cowan T.M."/>
            <person name="Smanski M.J."/>
            <person name="Chevrette M.G."/>
            <person name="De Carvalho L.P.S."/>
            <person name="Shen B."/>
        </authorList>
    </citation>
    <scope>NUCLEOTIDE SEQUENCE [LARGE SCALE GENOMIC DNA]</scope>
    <source>
        <strain evidence="10 11">NPDC000087</strain>
    </source>
</reference>
<evidence type="ECO:0000256" key="4">
    <source>
        <dbReference type="ARBA" id="ARBA00022692"/>
    </source>
</evidence>
<dbReference type="PANTHER" id="PTHR23513">
    <property type="entry name" value="INTEGRAL MEMBRANE EFFLUX PROTEIN-RELATED"/>
    <property type="match status" value="1"/>
</dbReference>
<proteinExistence type="predicted"/>
<evidence type="ECO:0000256" key="2">
    <source>
        <dbReference type="ARBA" id="ARBA00022448"/>
    </source>
</evidence>
<feature type="transmembrane region" description="Helical" evidence="8">
    <location>
        <begin position="6"/>
        <end position="26"/>
    </location>
</feature>
<dbReference type="PANTHER" id="PTHR23513:SF6">
    <property type="entry name" value="MAJOR FACILITATOR SUPERFAMILY ASSOCIATED DOMAIN-CONTAINING PROTEIN"/>
    <property type="match status" value="1"/>
</dbReference>
<dbReference type="InterPro" id="IPR036259">
    <property type="entry name" value="MFS_trans_sf"/>
</dbReference>
<comment type="caution">
    <text evidence="10">The sequence shown here is derived from an EMBL/GenBank/DDBJ whole genome shotgun (WGS) entry which is preliminary data.</text>
</comment>
<keyword evidence="5 8" id="KW-1133">Transmembrane helix</keyword>
<organism evidence="10 11">
    <name type="scientific">Paractinoplanes globisporus</name>
    <dbReference type="NCBI Taxonomy" id="113565"/>
    <lineage>
        <taxon>Bacteria</taxon>
        <taxon>Bacillati</taxon>
        <taxon>Actinomycetota</taxon>
        <taxon>Actinomycetes</taxon>
        <taxon>Micromonosporales</taxon>
        <taxon>Micromonosporaceae</taxon>
        <taxon>Paractinoplanes</taxon>
    </lineage>
</organism>
<feature type="region of interest" description="Disordered" evidence="7">
    <location>
        <begin position="29"/>
        <end position="54"/>
    </location>
</feature>
<dbReference type="InterPro" id="IPR010290">
    <property type="entry name" value="TM_effector"/>
</dbReference>
<feature type="transmembrane region" description="Helical" evidence="8">
    <location>
        <begin position="137"/>
        <end position="156"/>
    </location>
</feature>
<feature type="domain" description="Major facilitator superfamily (MFS) profile" evidence="9">
    <location>
        <begin position="70"/>
        <end position="268"/>
    </location>
</feature>
<dbReference type="SUPFAM" id="SSF103473">
    <property type="entry name" value="MFS general substrate transporter"/>
    <property type="match status" value="1"/>
</dbReference>
<evidence type="ECO:0000256" key="7">
    <source>
        <dbReference type="SAM" id="MobiDB-lite"/>
    </source>
</evidence>
<dbReference type="RefSeq" id="WP_157295944.1">
    <property type="nucleotide sequence ID" value="NZ_JBIAZU010000011.1"/>
</dbReference>
<dbReference type="PROSITE" id="PS50850">
    <property type="entry name" value="MFS"/>
    <property type="match status" value="1"/>
</dbReference>
<feature type="compositionally biased region" description="Pro residues" evidence="7">
    <location>
        <begin position="31"/>
        <end position="45"/>
    </location>
</feature>
<sequence>MAISAPAVIALDALSFAIAVALTAINRWDRPPPSPRDGPDRPPAVPRDGRDRPAGRRLAAGWAWLRGDRYVRPLTLYLATNNLAAQAFQTALLLFVVRTLDRGPAAVGLAVAATGCGFLAGALVSPGAARRFGTGRVVIAASLIGALGIALVALAPAGTRSAGGAAELALVLVGAGLAGAGSGLFNLHSIAIRQAITPPTLLGRVNAVVKTISYGSATAGAFLGGVAATAFGPRAVIATAAALSAAATTCLLTPPIRTLTTTPVREEV</sequence>
<keyword evidence="11" id="KW-1185">Reference proteome</keyword>
<evidence type="ECO:0000256" key="1">
    <source>
        <dbReference type="ARBA" id="ARBA00004651"/>
    </source>
</evidence>
<comment type="subcellular location">
    <subcellularLocation>
        <location evidence="1">Cell membrane</location>
        <topology evidence="1">Multi-pass membrane protein</topology>
    </subcellularLocation>
</comment>
<evidence type="ECO:0000259" key="9">
    <source>
        <dbReference type="PROSITE" id="PS50850"/>
    </source>
</evidence>
<evidence type="ECO:0000256" key="8">
    <source>
        <dbReference type="SAM" id="Phobius"/>
    </source>
</evidence>
<keyword evidence="2" id="KW-0813">Transport</keyword>
<protein>
    <submittedName>
        <fullName evidence="10">MFS transporter</fullName>
    </submittedName>
</protein>
<accession>A0ABW6WW43</accession>
<dbReference type="Proteomes" id="UP001602245">
    <property type="component" value="Unassembled WGS sequence"/>
</dbReference>
<dbReference type="Gene3D" id="1.20.1250.20">
    <property type="entry name" value="MFS general substrate transporter like domains"/>
    <property type="match status" value="1"/>
</dbReference>
<evidence type="ECO:0000256" key="5">
    <source>
        <dbReference type="ARBA" id="ARBA00022989"/>
    </source>
</evidence>
<keyword evidence="4 8" id="KW-0812">Transmembrane</keyword>
<evidence type="ECO:0000256" key="3">
    <source>
        <dbReference type="ARBA" id="ARBA00022475"/>
    </source>
</evidence>
<keyword evidence="6 8" id="KW-0472">Membrane</keyword>
<evidence type="ECO:0000313" key="11">
    <source>
        <dbReference type="Proteomes" id="UP001602245"/>
    </source>
</evidence>
<dbReference type="Pfam" id="PF05977">
    <property type="entry name" value="MFS_3"/>
    <property type="match status" value="1"/>
</dbReference>
<evidence type="ECO:0000313" key="10">
    <source>
        <dbReference type="EMBL" id="MFF5297492.1"/>
    </source>
</evidence>